<dbReference type="AlphaFoldDB" id="A0A066XQY4"/>
<sequence>MFAARLPTSSFEFWSSEIENDGREEVQAAVQELFKKSQGTHPAISEWHEPRAHIWMPLWDGMFESDTLKSWQQDSSKHVLRCVGAPGSGKVKLFQGLLSPVLYVMLGVVIAADEAVTYVAKYRQYFATGERGHSDDIRIQLLRDALHSCLGLLDHAFLVVDGVDRCSPAVELLLENELLFLASKGLKVFLTSRIYCSRTSPVVFCDSCPQESRKHLDIYWVCETCNDTGFGSKDGHVLCQSCRDEGRTCNNCGNMRDFIQPYDYVELNLNVDQQSFERFIDWNLEMEHGDLGLCSTNEIKPPNSGLGRELIKARNHDALFILRKKIAHKSGANVSLVLLRLSNVHQLQSVDSILSPMPDTLPTNTVAFFHAGMQRIEEQSLSERDLGFKAIAAVAHYGYRGGVTYEALHRLLQTPTKTLARHQPISAQYESVSSTAAGAETRRSPLAIPVSHRCLDEMLHAACGFLVTDTSVDNLHLATIRTYCKEFHVYARENYNESLFWAHTQLRFDSVVLCTDGGLAKPSSRSVKRSQTAKMEAIWQASLETHPTSENQVGK</sequence>
<gene>
    <name evidence="1" type="ORF">CSUB01_11924</name>
</gene>
<keyword evidence="2" id="KW-1185">Reference proteome</keyword>
<accession>A0A066XQY4</accession>
<comment type="caution">
    <text evidence="1">The sequence shown here is derived from an EMBL/GenBank/DDBJ whole genome shotgun (WGS) entry which is preliminary data.</text>
</comment>
<protein>
    <submittedName>
        <fullName evidence="1">Uncharacterized protein</fullName>
    </submittedName>
</protein>
<proteinExistence type="predicted"/>
<dbReference type="OMA" id="LMPKRIP"/>
<dbReference type="eggNOG" id="ENOG502SN7E">
    <property type="taxonomic scope" value="Eukaryota"/>
</dbReference>
<reference evidence="2" key="1">
    <citation type="journal article" date="2014" name="Genome Announc.">
        <title>Draft genome sequence of Colletotrichum sublineola, a destructive pathogen of cultivated sorghum.</title>
        <authorList>
            <person name="Baroncelli R."/>
            <person name="Sanz-Martin J.M."/>
            <person name="Rech G.E."/>
            <person name="Sukno S.A."/>
            <person name="Thon M.R."/>
        </authorList>
    </citation>
    <scope>NUCLEOTIDE SEQUENCE [LARGE SCALE GENOMIC DNA]</scope>
    <source>
        <strain evidence="2">TX430BB</strain>
    </source>
</reference>
<evidence type="ECO:0000313" key="2">
    <source>
        <dbReference type="Proteomes" id="UP000027238"/>
    </source>
</evidence>
<dbReference type="EMBL" id="JMSE01000392">
    <property type="protein sequence ID" value="KDN70109.1"/>
    <property type="molecule type" value="Genomic_DNA"/>
</dbReference>
<dbReference type="HOGENOM" id="CLU_035437_0_0_1"/>
<dbReference type="OrthoDB" id="3885310at2759"/>
<dbReference type="Proteomes" id="UP000027238">
    <property type="component" value="Unassembled WGS sequence"/>
</dbReference>
<organism evidence="1 2">
    <name type="scientific">Colletotrichum sublineola</name>
    <name type="common">Sorghum anthracnose fungus</name>
    <dbReference type="NCBI Taxonomy" id="1173701"/>
    <lineage>
        <taxon>Eukaryota</taxon>
        <taxon>Fungi</taxon>
        <taxon>Dikarya</taxon>
        <taxon>Ascomycota</taxon>
        <taxon>Pezizomycotina</taxon>
        <taxon>Sordariomycetes</taxon>
        <taxon>Hypocreomycetidae</taxon>
        <taxon>Glomerellales</taxon>
        <taxon>Glomerellaceae</taxon>
        <taxon>Colletotrichum</taxon>
        <taxon>Colletotrichum graminicola species complex</taxon>
    </lineage>
</organism>
<name>A0A066XQY4_COLSU</name>
<evidence type="ECO:0000313" key="1">
    <source>
        <dbReference type="EMBL" id="KDN70109.1"/>
    </source>
</evidence>